<evidence type="ECO:0000259" key="1">
    <source>
        <dbReference type="Pfam" id="PF20150"/>
    </source>
</evidence>
<dbReference type="EMBL" id="KZ613506">
    <property type="protein sequence ID" value="PMD16295.1"/>
    <property type="molecule type" value="Genomic_DNA"/>
</dbReference>
<gene>
    <name evidence="2" type="ORF">NA56DRAFT_708843</name>
</gene>
<proteinExistence type="predicted"/>
<dbReference type="InterPro" id="IPR045518">
    <property type="entry name" value="2EXR"/>
</dbReference>
<reference evidence="2 3" key="1">
    <citation type="submission" date="2016-05" db="EMBL/GenBank/DDBJ databases">
        <title>A degradative enzymes factory behind the ericoid mycorrhizal symbiosis.</title>
        <authorList>
            <consortium name="DOE Joint Genome Institute"/>
            <person name="Martino E."/>
            <person name="Morin E."/>
            <person name="Grelet G."/>
            <person name="Kuo A."/>
            <person name="Kohler A."/>
            <person name="Daghino S."/>
            <person name="Barry K."/>
            <person name="Choi C."/>
            <person name="Cichocki N."/>
            <person name="Clum A."/>
            <person name="Copeland A."/>
            <person name="Hainaut M."/>
            <person name="Haridas S."/>
            <person name="Labutti K."/>
            <person name="Lindquist E."/>
            <person name="Lipzen A."/>
            <person name="Khouja H.-R."/>
            <person name="Murat C."/>
            <person name="Ohm R."/>
            <person name="Olson A."/>
            <person name="Spatafora J."/>
            <person name="Veneault-Fourrey C."/>
            <person name="Henrissat B."/>
            <person name="Grigoriev I."/>
            <person name="Martin F."/>
            <person name="Perotto S."/>
        </authorList>
    </citation>
    <scope>NUCLEOTIDE SEQUENCE [LARGE SCALE GENOMIC DNA]</scope>
    <source>
        <strain evidence="2 3">UAMH 7357</strain>
    </source>
</reference>
<evidence type="ECO:0000313" key="2">
    <source>
        <dbReference type="EMBL" id="PMD16295.1"/>
    </source>
</evidence>
<dbReference type="Proteomes" id="UP000235672">
    <property type="component" value="Unassembled WGS sequence"/>
</dbReference>
<name>A0A2J6PQI5_9HELO</name>
<feature type="domain" description="2EXR" evidence="1">
    <location>
        <begin position="54"/>
        <end position="94"/>
    </location>
</feature>
<keyword evidence="3" id="KW-1185">Reference proteome</keyword>
<dbReference type="Pfam" id="PF20150">
    <property type="entry name" value="2EXR"/>
    <property type="match status" value="1"/>
</dbReference>
<dbReference type="AlphaFoldDB" id="A0A2J6PQI5"/>
<evidence type="ECO:0000313" key="3">
    <source>
        <dbReference type="Proteomes" id="UP000235672"/>
    </source>
</evidence>
<accession>A0A2J6PQI5</accession>
<organism evidence="2 3">
    <name type="scientific">Hyaloscypha hepaticicola</name>
    <dbReference type="NCBI Taxonomy" id="2082293"/>
    <lineage>
        <taxon>Eukaryota</taxon>
        <taxon>Fungi</taxon>
        <taxon>Dikarya</taxon>
        <taxon>Ascomycota</taxon>
        <taxon>Pezizomycotina</taxon>
        <taxon>Leotiomycetes</taxon>
        <taxon>Helotiales</taxon>
        <taxon>Hyaloscyphaceae</taxon>
        <taxon>Hyaloscypha</taxon>
    </lineage>
</organism>
<protein>
    <recommendedName>
        <fullName evidence="1">2EXR domain-containing protein</fullName>
    </recommendedName>
</protein>
<sequence>MTLPQIVNELKRVNEVAANPLPKKSISKTFLKIGSRPLKLRSQKLRPQQPRSEFPQFSMLPLELRSKIWHLALPAPHPLQINIRVGDRVRRFLIWGIGPSAILETKKPSPPPLELQLKSGEAVHSVVDWMNVSLGFKVMLQSQQVLLEYFENWPPRENDVLCVLSMRHAPTESSKAAFERAWTKIQTSLPDRLKHKDVD</sequence>
<dbReference type="OrthoDB" id="4737394at2759"/>